<feature type="compositionally biased region" description="Low complexity" evidence="1">
    <location>
        <begin position="503"/>
        <end position="512"/>
    </location>
</feature>
<dbReference type="Pfam" id="PF00168">
    <property type="entry name" value="C2"/>
    <property type="match status" value="1"/>
</dbReference>
<dbReference type="InterPro" id="IPR035892">
    <property type="entry name" value="C2_domain_sf"/>
</dbReference>
<dbReference type="SUPFAM" id="SSF49562">
    <property type="entry name" value="C2 domain (Calcium/lipid-binding domain, CaLB)"/>
    <property type="match status" value="1"/>
</dbReference>
<dbReference type="AlphaFoldDB" id="A0A3A2ZJ40"/>
<protein>
    <submittedName>
        <fullName evidence="3">C2 domain-containing protein</fullName>
    </submittedName>
</protein>
<accession>A0A3A2ZJ40</accession>
<feature type="compositionally biased region" description="Polar residues" evidence="1">
    <location>
        <begin position="1"/>
        <end position="10"/>
    </location>
</feature>
<gene>
    <name evidence="3" type="ORF">PHISCL_04384</name>
</gene>
<dbReference type="STRING" id="2070753.A0A3A2ZJ40"/>
<feature type="region of interest" description="Disordered" evidence="1">
    <location>
        <begin position="490"/>
        <end position="539"/>
    </location>
</feature>
<feature type="domain" description="C2" evidence="2">
    <location>
        <begin position="41"/>
        <end position="173"/>
    </location>
</feature>
<evidence type="ECO:0000313" key="4">
    <source>
        <dbReference type="Proteomes" id="UP000266188"/>
    </source>
</evidence>
<organism evidence="3 4">
    <name type="scientific">Aspergillus sclerotialis</name>
    <dbReference type="NCBI Taxonomy" id="2070753"/>
    <lineage>
        <taxon>Eukaryota</taxon>
        <taxon>Fungi</taxon>
        <taxon>Dikarya</taxon>
        <taxon>Ascomycota</taxon>
        <taxon>Pezizomycotina</taxon>
        <taxon>Eurotiomycetes</taxon>
        <taxon>Eurotiomycetidae</taxon>
        <taxon>Eurotiales</taxon>
        <taxon>Aspergillaceae</taxon>
        <taxon>Aspergillus</taxon>
        <taxon>Aspergillus subgen. Polypaecilum</taxon>
    </lineage>
</organism>
<dbReference type="PANTHER" id="PTHR47800:SF5">
    <property type="entry name" value="FER-1-LIKE PROTEIN 6"/>
    <property type="match status" value="1"/>
</dbReference>
<dbReference type="EMBL" id="MVGC01000128">
    <property type="protein sequence ID" value="RJE23269.1"/>
    <property type="molecule type" value="Genomic_DNA"/>
</dbReference>
<dbReference type="PANTHER" id="PTHR47800">
    <property type="entry name" value="C2 DOMAIN-CONTAINING PROTEIN"/>
    <property type="match status" value="1"/>
</dbReference>
<dbReference type="GO" id="GO:0010628">
    <property type="term" value="P:positive regulation of gene expression"/>
    <property type="evidence" value="ECO:0007669"/>
    <property type="project" value="TreeGrafter"/>
</dbReference>
<dbReference type="OrthoDB" id="73919at2759"/>
<feature type="region of interest" description="Disordered" evidence="1">
    <location>
        <begin position="1"/>
        <end position="21"/>
    </location>
</feature>
<keyword evidence="4" id="KW-1185">Reference proteome</keyword>
<sequence>MAEAQPQSCLSHPADTHDPSLVDNTEAIHDRVAAMANDESAHGKFAGGFDDTPIPHAPPGYTLKFTFHRGVNLPFGDFGSFSSDPYIVAQLVVDLPRRHKQDPKITFRTPTIRKDTNPVWNSEWIVANVPSSGFELKCCVYDEDPADHDDKLGNTYVEAQSIDDDWPGINEQSFKIKKRMGSKRVYFFGNIASFASRRHDTSSYLVISAECLGKTPGAEGGQVYTVGPNHWFKHFSPLIGRLAGTKDEVQSQSGEKAISRYNFQAIQIQLRGPVPHQLYHRYVEFKPFVAGMFTSESIRGWVLNRALHHQHDRIYNFDRTTLHGEFPAPCTELTQKFLEFVHYGQGGRIFTYVLTLDGQLRFTETGKEFGIDMLSKHTMHSNVSMYIAYSGEFFVRRRRHRRRHHSPAGQSSESQSLSSPEISPGFSTDPSDYELFIDNDSGTYRPNAQYLHLLKGFISANLPGLHVTTLDCQADAERMGSLKDEQREFKKKEGHQMTFLQQRSSSSLSISSSDEEELEERSGLAPNARGGDLSRKAHEIRDVKGQVMKWAQADGHGNSGDN</sequence>
<evidence type="ECO:0000313" key="3">
    <source>
        <dbReference type="EMBL" id="RJE23269.1"/>
    </source>
</evidence>
<dbReference type="InterPro" id="IPR000008">
    <property type="entry name" value="C2_dom"/>
</dbReference>
<dbReference type="SMART" id="SM00239">
    <property type="entry name" value="C2"/>
    <property type="match status" value="1"/>
</dbReference>
<proteinExistence type="predicted"/>
<dbReference type="PROSITE" id="PS50004">
    <property type="entry name" value="C2"/>
    <property type="match status" value="1"/>
</dbReference>
<evidence type="ECO:0000256" key="1">
    <source>
        <dbReference type="SAM" id="MobiDB-lite"/>
    </source>
</evidence>
<dbReference type="Proteomes" id="UP000266188">
    <property type="component" value="Unassembled WGS sequence"/>
</dbReference>
<feature type="region of interest" description="Disordered" evidence="1">
    <location>
        <begin position="399"/>
        <end position="430"/>
    </location>
</feature>
<evidence type="ECO:0000259" key="2">
    <source>
        <dbReference type="PROSITE" id="PS50004"/>
    </source>
</evidence>
<dbReference type="Gene3D" id="2.60.40.150">
    <property type="entry name" value="C2 domain"/>
    <property type="match status" value="1"/>
</dbReference>
<comment type="caution">
    <text evidence="3">The sequence shown here is derived from an EMBL/GenBank/DDBJ whole genome shotgun (WGS) entry which is preliminary data.</text>
</comment>
<feature type="compositionally biased region" description="Low complexity" evidence="1">
    <location>
        <begin position="407"/>
        <end position="425"/>
    </location>
</feature>
<name>A0A3A2ZJ40_9EURO</name>
<reference evidence="4" key="1">
    <citation type="submission" date="2017-02" db="EMBL/GenBank/DDBJ databases">
        <authorList>
            <person name="Tafer H."/>
            <person name="Lopandic K."/>
        </authorList>
    </citation>
    <scope>NUCLEOTIDE SEQUENCE [LARGE SCALE GENOMIC DNA]</scope>
    <source>
        <strain evidence="4">CBS 366.77</strain>
    </source>
</reference>